<evidence type="ECO:0000256" key="3">
    <source>
        <dbReference type="ARBA" id="ARBA00023163"/>
    </source>
</evidence>
<dbReference type="SUPFAM" id="SSF46785">
    <property type="entry name" value="Winged helix' DNA-binding domain"/>
    <property type="match status" value="1"/>
</dbReference>
<gene>
    <name evidence="5" type="ordered locus">Clim_0763</name>
</gene>
<protein>
    <submittedName>
        <fullName evidence="5">Transcriptional regulator, ArsR family</fullName>
    </submittedName>
</protein>
<dbReference type="InterPro" id="IPR011991">
    <property type="entry name" value="ArsR-like_HTH"/>
</dbReference>
<dbReference type="GO" id="GO:0003700">
    <property type="term" value="F:DNA-binding transcription factor activity"/>
    <property type="evidence" value="ECO:0007669"/>
    <property type="project" value="InterPro"/>
</dbReference>
<dbReference type="InterPro" id="IPR036388">
    <property type="entry name" value="WH-like_DNA-bd_sf"/>
</dbReference>
<dbReference type="eggNOG" id="COG0640">
    <property type="taxonomic scope" value="Bacteria"/>
</dbReference>
<name>B3EHR3_CHLL2</name>
<evidence type="ECO:0000313" key="6">
    <source>
        <dbReference type="Proteomes" id="UP000008841"/>
    </source>
</evidence>
<dbReference type="PANTHER" id="PTHR33154:SF33">
    <property type="entry name" value="TRANSCRIPTIONAL REPRESSOR SDPR"/>
    <property type="match status" value="1"/>
</dbReference>
<dbReference type="HOGENOM" id="CLU_097806_6_1_10"/>
<organism evidence="5 6">
    <name type="scientific">Chlorobium limicola (strain DSM 245 / NBRC 103803 / 6330)</name>
    <dbReference type="NCBI Taxonomy" id="290315"/>
    <lineage>
        <taxon>Bacteria</taxon>
        <taxon>Pseudomonadati</taxon>
        <taxon>Chlorobiota</taxon>
        <taxon>Chlorobiia</taxon>
        <taxon>Chlorobiales</taxon>
        <taxon>Chlorobiaceae</taxon>
        <taxon>Chlorobium/Pelodictyon group</taxon>
        <taxon>Chlorobium</taxon>
    </lineage>
</organism>
<dbReference type="SMART" id="SM00418">
    <property type="entry name" value="HTH_ARSR"/>
    <property type="match status" value="1"/>
</dbReference>
<dbReference type="InterPro" id="IPR001845">
    <property type="entry name" value="HTH_ArsR_DNA-bd_dom"/>
</dbReference>
<sequence length="132" mass="15342">MIVMSKTITITEEEVKKWNLKMPDEMLEAVSNRFKLLSEPMRLKILRALCERERTVQEIVNEVNASQANISKHLALMHDNGVVNRRKEGLKCYYQIADESIIYACYLISKSVVENLQDRLSWIQKVNDNLTA</sequence>
<dbReference type="PROSITE" id="PS50987">
    <property type="entry name" value="HTH_ARSR_2"/>
    <property type="match status" value="1"/>
</dbReference>
<feature type="domain" description="HTH arsR-type" evidence="4">
    <location>
        <begin position="22"/>
        <end position="119"/>
    </location>
</feature>
<evidence type="ECO:0000256" key="2">
    <source>
        <dbReference type="ARBA" id="ARBA00023125"/>
    </source>
</evidence>
<dbReference type="Pfam" id="PF01022">
    <property type="entry name" value="HTH_5"/>
    <property type="match status" value="1"/>
</dbReference>
<dbReference type="KEGG" id="cli:Clim_0763"/>
<proteinExistence type="predicted"/>
<dbReference type="NCBIfam" id="NF033788">
    <property type="entry name" value="HTH_metalloreg"/>
    <property type="match status" value="1"/>
</dbReference>
<evidence type="ECO:0000313" key="5">
    <source>
        <dbReference type="EMBL" id="ACD89843.1"/>
    </source>
</evidence>
<evidence type="ECO:0000259" key="4">
    <source>
        <dbReference type="PROSITE" id="PS50987"/>
    </source>
</evidence>
<dbReference type="Gene3D" id="1.10.10.10">
    <property type="entry name" value="Winged helix-like DNA-binding domain superfamily/Winged helix DNA-binding domain"/>
    <property type="match status" value="1"/>
</dbReference>
<accession>B3EHR3</accession>
<dbReference type="PRINTS" id="PR00778">
    <property type="entry name" value="HTHARSR"/>
</dbReference>
<keyword evidence="2" id="KW-0238">DNA-binding</keyword>
<dbReference type="Proteomes" id="UP000008841">
    <property type="component" value="Chromosome"/>
</dbReference>
<evidence type="ECO:0000256" key="1">
    <source>
        <dbReference type="ARBA" id="ARBA00023015"/>
    </source>
</evidence>
<dbReference type="InterPro" id="IPR036390">
    <property type="entry name" value="WH_DNA-bd_sf"/>
</dbReference>
<reference evidence="5 6" key="1">
    <citation type="submission" date="2008-05" db="EMBL/GenBank/DDBJ databases">
        <title>Complete sequence of Chlorobium limicola DSM 245.</title>
        <authorList>
            <consortium name="US DOE Joint Genome Institute"/>
            <person name="Lucas S."/>
            <person name="Copeland A."/>
            <person name="Lapidus A."/>
            <person name="Glavina del Rio T."/>
            <person name="Dalin E."/>
            <person name="Tice H."/>
            <person name="Bruce D."/>
            <person name="Goodwin L."/>
            <person name="Pitluck S."/>
            <person name="Schmutz J."/>
            <person name="Larimer F."/>
            <person name="Land M."/>
            <person name="Hauser L."/>
            <person name="Kyrpides N."/>
            <person name="Ovchinnikova G."/>
            <person name="Zhao F."/>
            <person name="Li T."/>
            <person name="Liu Z."/>
            <person name="Overmann J."/>
            <person name="Bryant D.A."/>
            <person name="Richardson P."/>
        </authorList>
    </citation>
    <scope>NUCLEOTIDE SEQUENCE [LARGE SCALE GENOMIC DNA]</scope>
    <source>
        <strain evidence="6">DSM 245 / NBRC 103803 / 6330</strain>
    </source>
</reference>
<keyword evidence="3" id="KW-0804">Transcription</keyword>
<dbReference type="STRING" id="290315.Clim_0763"/>
<dbReference type="GO" id="GO:0003677">
    <property type="term" value="F:DNA binding"/>
    <property type="evidence" value="ECO:0007669"/>
    <property type="project" value="UniProtKB-KW"/>
</dbReference>
<dbReference type="AlphaFoldDB" id="B3EHR3"/>
<dbReference type="CDD" id="cd00090">
    <property type="entry name" value="HTH_ARSR"/>
    <property type="match status" value="1"/>
</dbReference>
<dbReference type="PANTHER" id="PTHR33154">
    <property type="entry name" value="TRANSCRIPTIONAL REGULATOR, ARSR FAMILY"/>
    <property type="match status" value="1"/>
</dbReference>
<dbReference type="InterPro" id="IPR051081">
    <property type="entry name" value="HTH_MetalResp_TranReg"/>
</dbReference>
<dbReference type="EMBL" id="CP001097">
    <property type="protein sequence ID" value="ACD89843.1"/>
    <property type="molecule type" value="Genomic_DNA"/>
</dbReference>
<keyword evidence="1" id="KW-0805">Transcription regulation</keyword>